<feature type="transmembrane region" description="Helical" evidence="1">
    <location>
        <begin position="6"/>
        <end position="30"/>
    </location>
</feature>
<comment type="caution">
    <text evidence="2">The sequence shown here is derived from an EMBL/GenBank/DDBJ whole genome shotgun (WGS) entry which is preliminary data.</text>
</comment>
<protein>
    <submittedName>
        <fullName evidence="2">Uncharacterized protein</fullName>
    </submittedName>
</protein>
<feature type="transmembrane region" description="Helical" evidence="1">
    <location>
        <begin position="51"/>
        <end position="74"/>
    </location>
</feature>
<reference evidence="2 3" key="1">
    <citation type="journal article" date="2018" name="Arch. Microbiol.">
        <title>New insights into the metabolic potential of the phototrophic purple bacterium Rhodopila globiformis DSM 161(T) from its draft genome sequence and evidence for a vanadium-dependent nitrogenase.</title>
        <authorList>
            <person name="Imhoff J.F."/>
            <person name="Rahn T."/>
            <person name="Kunzel S."/>
            <person name="Neulinger S.C."/>
        </authorList>
    </citation>
    <scope>NUCLEOTIDE SEQUENCE [LARGE SCALE GENOMIC DNA]</scope>
    <source>
        <strain evidence="2 3">DSM 161</strain>
    </source>
</reference>
<keyword evidence="1" id="KW-0472">Membrane</keyword>
<evidence type="ECO:0000313" key="3">
    <source>
        <dbReference type="Proteomes" id="UP000239724"/>
    </source>
</evidence>
<dbReference type="AlphaFoldDB" id="A0A2S6NNJ2"/>
<name>A0A2S6NNJ2_RHOGL</name>
<keyword evidence="3" id="KW-1185">Reference proteome</keyword>
<evidence type="ECO:0000313" key="2">
    <source>
        <dbReference type="EMBL" id="PPQ39017.1"/>
    </source>
</evidence>
<dbReference type="RefSeq" id="WP_104517102.1">
    <property type="nucleotide sequence ID" value="NZ_NHRY01000036.1"/>
</dbReference>
<feature type="transmembrane region" description="Helical" evidence="1">
    <location>
        <begin position="80"/>
        <end position="99"/>
    </location>
</feature>
<dbReference type="Proteomes" id="UP000239724">
    <property type="component" value="Unassembled WGS sequence"/>
</dbReference>
<accession>A0A2S6NNJ2</accession>
<proteinExistence type="predicted"/>
<dbReference type="EMBL" id="NHRY01000036">
    <property type="protein sequence ID" value="PPQ39017.1"/>
    <property type="molecule type" value="Genomic_DNA"/>
</dbReference>
<gene>
    <name evidence="2" type="ORF">CCS01_01655</name>
</gene>
<sequence length="112" mass="12068">MLVMWVAIGLLVFHAFLIPAALSFSSFGTMGRPAGRQEGQSGWGRRSTKPAVYTVVETILSLVTFSAGLAGGYWKLQLLPSAALSATLVLAWLLFWFIVRPRSARGSAASRP</sequence>
<keyword evidence="1" id="KW-1133">Transmembrane helix</keyword>
<organism evidence="2 3">
    <name type="scientific">Rhodopila globiformis</name>
    <name type="common">Rhodopseudomonas globiformis</name>
    <dbReference type="NCBI Taxonomy" id="1071"/>
    <lineage>
        <taxon>Bacteria</taxon>
        <taxon>Pseudomonadati</taxon>
        <taxon>Pseudomonadota</taxon>
        <taxon>Alphaproteobacteria</taxon>
        <taxon>Acetobacterales</taxon>
        <taxon>Acetobacteraceae</taxon>
        <taxon>Rhodopila</taxon>
    </lineage>
</organism>
<keyword evidence="1" id="KW-0812">Transmembrane</keyword>
<evidence type="ECO:0000256" key="1">
    <source>
        <dbReference type="SAM" id="Phobius"/>
    </source>
</evidence>